<dbReference type="RefSeq" id="WP_091902435.1">
    <property type="nucleotide sequence ID" value="NZ_FOYX01000001.1"/>
</dbReference>
<dbReference type="Gene3D" id="1.20.210.10">
    <property type="entry name" value="Cytochrome c oxidase-like, subunit I domain"/>
    <property type="match status" value="1"/>
</dbReference>
<evidence type="ECO:0000256" key="1">
    <source>
        <dbReference type="SAM" id="Phobius"/>
    </source>
</evidence>
<evidence type="ECO:0000313" key="2">
    <source>
        <dbReference type="EMBL" id="SFR64121.1"/>
    </source>
</evidence>
<sequence length="156" mass="17477">MSRKEIIWLVGTAGLFLVLTLILFGIEGFNINSTFDINIHDTYFVIANVHLVLLLFVFIFFTVYLLRAVRNRFKNITANLILIIVTILVAAVLGKTIGMLDFFSGPPNNESVVGNALKIISRILFTVQIGLLVLLAYSGFKTGRNYNAEKNTKHKN</sequence>
<evidence type="ECO:0008006" key="4">
    <source>
        <dbReference type="Google" id="ProtNLM"/>
    </source>
</evidence>
<feature type="transmembrane region" description="Helical" evidence="1">
    <location>
        <begin position="78"/>
        <end position="99"/>
    </location>
</feature>
<gene>
    <name evidence="2" type="ORF">SAMN04488010_1441</name>
</gene>
<evidence type="ECO:0000313" key="3">
    <source>
        <dbReference type="Proteomes" id="UP000199462"/>
    </source>
</evidence>
<name>A0A1I6IBU0_9FLAO</name>
<protein>
    <recommendedName>
        <fullName evidence="4">Cytochrome C and Quinol oxidase polypeptide I</fullName>
    </recommendedName>
</protein>
<reference evidence="3" key="1">
    <citation type="submission" date="2016-10" db="EMBL/GenBank/DDBJ databases">
        <authorList>
            <person name="Varghese N."/>
            <person name="Submissions S."/>
        </authorList>
    </citation>
    <scope>NUCLEOTIDE SEQUENCE [LARGE SCALE GENOMIC DNA]</scope>
    <source>
        <strain evidence="3">DSM 19891</strain>
    </source>
</reference>
<keyword evidence="1" id="KW-0812">Transmembrane</keyword>
<accession>A0A1I6IBU0</accession>
<keyword evidence="1" id="KW-0472">Membrane</keyword>
<keyword evidence="3" id="KW-1185">Reference proteome</keyword>
<dbReference type="InterPro" id="IPR036927">
    <property type="entry name" value="Cyt_c_oxase-like_su1_sf"/>
</dbReference>
<dbReference type="EMBL" id="FOYX01000001">
    <property type="protein sequence ID" value="SFR64121.1"/>
    <property type="molecule type" value="Genomic_DNA"/>
</dbReference>
<feature type="transmembrane region" description="Helical" evidence="1">
    <location>
        <begin position="43"/>
        <end position="66"/>
    </location>
</feature>
<feature type="transmembrane region" description="Helical" evidence="1">
    <location>
        <begin position="119"/>
        <end position="140"/>
    </location>
</feature>
<dbReference type="Proteomes" id="UP000199462">
    <property type="component" value="Unassembled WGS sequence"/>
</dbReference>
<dbReference type="AlphaFoldDB" id="A0A1I6IBU0"/>
<dbReference type="STRING" id="440514.SAMN04488010_1441"/>
<organism evidence="2 3">
    <name type="scientific">Maribacter stanieri</name>
    <dbReference type="NCBI Taxonomy" id="440514"/>
    <lineage>
        <taxon>Bacteria</taxon>
        <taxon>Pseudomonadati</taxon>
        <taxon>Bacteroidota</taxon>
        <taxon>Flavobacteriia</taxon>
        <taxon>Flavobacteriales</taxon>
        <taxon>Flavobacteriaceae</taxon>
        <taxon>Maribacter</taxon>
    </lineage>
</organism>
<keyword evidence="1" id="KW-1133">Transmembrane helix</keyword>
<proteinExistence type="predicted"/>
<feature type="transmembrane region" description="Helical" evidence="1">
    <location>
        <begin position="7"/>
        <end position="31"/>
    </location>
</feature>
<dbReference type="SUPFAM" id="SSF81442">
    <property type="entry name" value="Cytochrome c oxidase subunit I-like"/>
    <property type="match status" value="1"/>
</dbReference>